<dbReference type="InterPro" id="IPR002164">
    <property type="entry name" value="NAP_family"/>
</dbReference>
<name>A0AAF0DCU5_9EURO</name>
<evidence type="ECO:0000256" key="1">
    <source>
        <dbReference type="ARBA" id="ARBA00009947"/>
    </source>
</evidence>
<protein>
    <recommendedName>
        <fullName evidence="6">NAP family protein</fullName>
    </recommendedName>
</protein>
<comment type="similarity">
    <text evidence="1 2">Belongs to the nucleosome assembly protein (NAP) family.</text>
</comment>
<accession>A0AAF0DCU5</accession>
<reference evidence="4" key="1">
    <citation type="submission" date="2023-03" db="EMBL/GenBank/DDBJ databases">
        <title>Emydomyces testavorans Genome Sequence.</title>
        <authorList>
            <person name="Hoyer L."/>
        </authorList>
    </citation>
    <scope>NUCLEOTIDE SEQUENCE</scope>
    <source>
        <strain evidence="4">16-2883</strain>
    </source>
</reference>
<dbReference type="GO" id="GO:0005634">
    <property type="term" value="C:nucleus"/>
    <property type="evidence" value="ECO:0007669"/>
    <property type="project" value="InterPro"/>
</dbReference>
<dbReference type="Gene3D" id="3.30.1120.90">
    <property type="entry name" value="Nucleosome assembly protein"/>
    <property type="match status" value="1"/>
</dbReference>
<evidence type="ECO:0000256" key="3">
    <source>
        <dbReference type="SAM" id="MobiDB-lite"/>
    </source>
</evidence>
<dbReference type="SUPFAM" id="SSF143113">
    <property type="entry name" value="NAP-like"/>
    <property type="match status" value="1"/>
</dbReference>
<gene>
    <name evidence="4" type="ORF">PRK78_001604</name>
</gene>
<feature type="region of interest" description="Disordered" evidence="3">
    <location>
        <begin position="328"/>
        <end position="359"/>
    </location>
</feature>
<dbReference type="Pfam" id="PF00956">
    <property type="entry name" value="NAP"/>
    <property type="match status" value="1"/>
</dbReference>
<proteinExistence type="inferred from homology"/>
<dbReference type="GO" id="GO:0006334">
    <property type="term" value="P:nucleosome assembly"/>
    <property type="evidence" value="ECO:0007669"/>
    <property type="project" value="InterPro"/>
</dbReference>
<evidence type="ECO:0000313" key="4">
    <source>
        <dbReference type="EMBL" id="WEW56169.1"/>
    </source>
</evidence>
<evidence type="ECO:0000313" key="5">
    <source>
        <dbReference type="Proteomes" id="UP001219355"/>
    </source>
</evidence>
<dbReference type="Proteomes" id="UP001219355">
    <property type="component" value="Chromosome 1"/>
</dbReference>
<dbReference type="InterPro" id="IPR037231">
    <property type="entry name" value="NAP-like_sf"/>
</dbReference>
<keyword evidence="5" id="KW-1185">Reference proteome</keyword>
<sequence>MPELPSVPKEVRRDIALLEHEILEAELNMLRQAVPVMRPLYARRNALVASKLQHADFWPRVLANSPDEIDEYIRPSDAQILSTCLKNITVERFEVNDKGEGEPRTVRFTFEFDNGEENVWFGNDKLVKDFYWRKEMTTTVSGKKKVWEGMVSEPVRIKWKKGMDPTDGLLDAACDLAEAERALMKEKGKAKVSNEDRLKLKEYETLVHKVAKLEAEVDNAGEGDDEEGESSPMGLSFFAWFGFRGRDVSAEESARAIKEDSERWEKIIKGEEKAYNEDDDEDELEEDTLEEAEIFPDGESLAISLGEDLWPNALRYYVQSYDVVPYLDSDIDTDDFDDDDDDDDQSANEPERPHKKVKM</sequence>
<dbReference type="AlphaFoldDB" id="A0AAF0DCU5"/>
<dbReference type="EMBL" id="CP120627">
    <property type="protein sequence ID" value="WEW56169.1"/>
    <property type="molecule type" value="Genomic_DNA"/>
</dbReference>
<dbReference type="PANTHER" id="PTHR11875">
    <property type="entry name" value="TESTIS-SPECIFIC Y-ENCODED PROTEIN"/>
    <property type="match status" value="1"/>
</dbReference>
<evidence type="ECO:0008006" key="6">
    <source>
        <dbReference type="Google" id="ProtNLM"/>
    </source>
</evidence>
<organism evidence="4 5">
    <name type="scientific">Emydomyces testavorans</name>
    <dbReference type="NCBI Taxonomy" id="2070801"/>
    <lineage>
        <taxon>Eukaryota</taxon>
        <taxon>Fungi</taxon>
        <taxon>Dikarya</taxon>
        <taxon>Ascomycota</taxon>
        <taxon>Pezizomycotina</taxon>
        <taxon>Eurotiomycetes</taxon>
        <taxon>Eurotiomycetidae</taxon>
        <taxon>Onygenales</taxon>
        <taxon>Nannizziopsiaceae</taxon>
        <taxon>Emydomyces</taxon>
    </lineage>
</organism>
<evidence type="ECO:0000256" key="2">
    <source>
        <dbReference type="RuleBase" id="RU003876"/>
    </source>
</evidence>
<feature type="compositionally biased region" description="Acidic residues" evidence="3">
    <location>
        <begin position="329"/>
        <end position="346"/>
    </location>
</feature>